<dbReference type="PANTHER" id="PTHR30097:SF4">
    <property type="entry name" value="SLR6042 PROTEIN"/>
    <property type="match status" value="1"/>
</dbReference>
<keyword evidence="6" id="KW-1185">Reference proteome</keyword>
<proteinExistence type="predicted"/>
<dbReference type="Pfam" id="PF25975">
    <property type="entry name" value="CzcB_C"/>
    <property type="match status" value="1"/>
</dbReference>
<evidence type="ECO:0000256" key="2">
    <source>
        <dbReference type="SAM" id="SignalP"/>
    </source>
</evidence>
<dbReference type="EMBL" id="CP152276">
    <property type="protein sequence ID" value="XAE42032.1"/>
    <property type="molecule type" value="Genomic_DNA"/>
</dbReference>
<dbReference type="SUPFAM" id="SSF111369">
    <property type="entry name" value="HlyD-like secretion proteins"/>
    <property type="match status" value="1"/>
</dbReference>
<evidence type="ECO:0000313" key="5">
    <source>
        <dbReference type="EMBL" id="XAE42032.1"/>
    </source>
</evidence>
<dbReference type="InterPro" id="IPR058649">
    <property type="entry name" value="CzcB_C"/>
</dbReference>
<accession>A0ABZ3D2P3</accession>
<dbReference type="Proteomes" id="UP001449795">
    <property type="component" value="Chromosome"/>
</dbReference>
<dbReference type="Pfam" id="PF25954">
    <property type="entry name" value="Beta-barrel_RND_2"/>
    <property type="match status" value="1"/>
</dbReference>
<protein>
    <submittedName>
        <fullName evidence="5">Efflux RND transporter periplasmic adaptor subunit</fullName>
    </submittedName>
</protein>
<keyword evidence="2" id="KW-0732">Signal</keyword>
<evidence type="ECO:0000313" key="6">
    <source>
        <dbReference type="Proteomes" id="UP001449795"/>
    </source>
</evidence>
<dbReference type="InterPro" id="IPR058792">
    <property type="entry name" value="Beta-barrel_RND_2"/>
</dbReference>
<evidence type="ECO:0000259" key="4">
    <source>
        <dbReference type="Pfam" id="PF25975"/>
    </source>
</evidence>
<organism evidence="5 6">
    <name type="scientific">Nguyenibacter vanlangensis</name>
    <dbReference type="NCBI Taxonomy" id="1216886"/>
    <lineage>
        <taxon>Bacteria</taxon>
        <taxon>Pseudomonadati</taxon>
        <taxon>Pseudomonadota</taxon>
        <taxon>Alphaproteobacteria</taxon>
        <taxon>Acetobacterales</taxon>
        <taxon>Acetobacteraceae</taxon>
        <taxon>Nguyenibacter</taxon>
    </lineage>
</organism>
<reference evidence="5 6" key="1">
    <citation type="submission" date="2024-04" db="EMBL/GenBank/DDBJ databases">
        <title>Complete genome sequence of Nguyenibacter vanlangesis HBCM-1154, a strain capable of nitrogen fixation, IAA production, and phosphorus solubilization isolated from sugarcane soil.</title>
        <authorList>
            <person name="MY HANH P."/>
        </authorList>
    </citation>
    <scope>NUCLEOTIDE SEQUENCE [LARGE SCALE GENOMIC DNA]</scope>
    <source>
        <strain evidence="5 6">HBCM 1154</strain>
    </source>
</reference>
<evidence type="ECO:0000256" key="1">
    <source>
        <dbReference type="ARBA" id="ARBA00022448"/>
    </source>
</evidence>
<evidence type="ECO:0000259" key="3">
    <source>
        <dbReference type="Pfam" id="PF25954"/>
    </source>
</evidence>
<dbReference type="PANTHER" id="PTHR30097">
    <property type="entry name" value="CATION EFFLUX SYSTEM PROTEIN CUSB"/>
    <property type="match status" value="1"/>
</dbReference>
<feature type="domain" description="CzcB-like C-terminal circularly permuted SH3-like" evidence="4">
    <location>
        <begin position="328"/>
        <end position="389"/>
    </location>
</feature>
<dbReference type="InterPro" id="IPR051909">
    <property type="entry name" value="MFP_Cation_Efflux"/>
</dbReference>
<dbReference type="Gene3D" id="2.40.30.170">
    <property type="match status" value="1"/>
</dbReference>
<sequence length="400" mass="40980">MRKRLAALLPATALIAILAPAQAKTPAADTPAAETPAADGLAPVTIGADAQKNEGLTVATARAGTVSRVLPALARVMPDETRVVHIRPVGSGKVLAVHVLAGQRVARDTVLVDYVDHSLHVARLQAVQMRAALNAAIAARDDAAAAYRRARDLAGATIAAGEVRRRLAVLQEAQNTVLARQADVATMSHRFQEEFNSVTERDNGDETSQDETSSLIAPVDGTVQSVSVAVAGDIEPGQDAATLVDLSSVWIVSDIPPQDAAHIVPGGRQVTRLGDRALASRIGSVDGMAAPATGLVRVISAVPNPGGALRPGMMLDTELQTDDRATGIVIPSEAVQQVNGRDVVFIRTAPDIFRPVPVTVALDSGGSAVVTAGLAAGQAVAAQGSFALKSSLLLAGTGGG</sequence>
<feature type="signal peptide" evidence="2">
    <location>
        <begin position="1"/>
        <end position="23"/>
    </location>
</feature>
<dbReference type="Gene3D" id="2.40.420.20">
    <property type="match status" value="1"/>
</dbReference>
<feature type="chain" id="PRO_5045860629" evidence="2">
    <location>
        <begin position="24"/>
        <end position="400"/>
    </location>
</feature>
<dbReference type="Gene3D" id="2.40.50.100">
    <property type="match status" value="1"/>
</dbReference>
<gene>
    <name evidence="5" type="ORF">AAC691_17425</name>
</gene>
<dbReference type="Gene3D" id="1.10.287.470">
    <property type="entry name" value="Helix hairpin bin"/>
    <property type="match status" value="1"/>
</dbReference>
<feature type="domain" description="CusB-like beta-barrel" evidence="3">
    <location>
        <begin position="248"/>
        <end position="321"/>
    </location>
</feature>
<dbReference type="RefSeq" id="WP_342627839.1">
    <property type="nucleotide sequence ID" value="NZ_CP152276.1"/>
</dbReference>
<keyword evidence="1" id="KW-0813">Transport</keyword>
<name>A0ABZ3D2P3_9PROT</name>